<evidence type="ECO:0000259" key="6">
    <source>
        <dbReference type="PROSITE" id="PS50887"/>
    </source>
</evidence>
<dbReference type="SMART" id="SM00052">
    <property type="entry name" value="EAL"/>
    <property type="match status" value="1"/>
</dbReference>
<dbReference type="InterPro" id="IPR000160">
    <property type="entry name" value="GGDEF_dom"/>
</dbReference>
<evidence type="ECO:0000256" key="1">
    <source>
        <dbReference type="ARBA" id="ARBA00022692"/>
    </source>
</evidence>
<name>A0A5N6MG44_9MICC</name>
<dbReference type="SUPFAM" id="SSF141868">
    <property type="entry name" value="EAL domain-like"/>
    <property type="match status" value="1"/>
</dbReference>
<evidence type="ECO:0000259" key="4">
    <source>
        <dbReference type="PROSITE" id="PS50883"/>
    </source>
</evidence>
<dbReference type="Pfam" id="PF00990">
    <property type="entry name" value="GGDEF"/>
    <property type="match status" value="1"/>
</dbReference>
<dbReference type="Gene3D" id="3.30.70.270">
    <property type="match status" value="1"/>
</dbReference>
<dbReference type="PANTHER" id="PTHR44757:SF2">
    <property type="entry name" value="BIOFILM ARCHITECTURE MAINTENANCE PROTEIN MBAA"/>
    <property type="match status" value="1"/>
</dbReference>
<dbReference type="EMBL" id="VTFX01000005">
    <property type="protein sequence ID" value="KAD3515284.1"/>
    <property type="molecule type" value="Genomic_DNA"/>
</dbReference>
<dbReference type="Proteomes" id="UP000326852">
    <property type="component" value="Unassembled WGS sequence"/>
</dbReference>
<dbReference type="GO" id="GO:0007165">
    <property type="term" value="P:signal transduction"/>
    <property type="evidence" value="ECO:0007669"/>
    <property type="project" value="InterPro"/>
</dbReference>
<protein>
    <submittedName>
        <fullName evidence="7">EAL domain-containing protein</fullName>
    </submittedName>
</protein>
<dbReference type="PANTHER" id="PTHR44757">
    <property type="entry name" value="DIGUANYLATE CYCLASE DGCP"/>
    <property type="match status" value="1"/>
</dbReference>
<dbReference type="InterPro" id="IPR035919">
    <property type="entry name" value="EAL_sf"/>
</dbReference>
<evidence type="ECO:0000259" key="5">
    <source>
        <dbReference type="PROSITE" id="PS50885"/>
    </source>
</evidence>
<feature type="domain" description="EAL" evidence="4">
    <location>
        <begin position="265"/>
        <end position="521"/>
    </location>
</feature>
<keyword evidence="1" id="KW-0812">Transmembrane</keyword>
<evidence type="ECO:0000256" key="2">
    <source>
        <dbReference type="ARBA" id="ARBA00022989"/>
    </source>
</evidence>
<keyword evidence="8" id="KW-1185">Reference proteome</keyword>
<dbReference type="RefSeq" id="WP_152272922.1">
    <property type="nucleotide sequence ID" value="NZ_VTFX01000005.1"/>
</dbReference>
<feature type="coiled-coil region" evidence="3">
    <location>
        <begin position="63"/>
        <end position="90"/>
    </location>
</feature>
<evidence type="ECO:0000313" key="8">
    <source>
        <dbReference type="Proteomes" id="UP000326852"/>
    </source>
</evidence>
<dbReference type="InterPro" id="IPR001633">
    <property type="entry name" value="EAL_dom"/>
</dbReference>
<dbReference type="NCBIfam" id="TIGR00254">
    <property type="entry name" value="GGDEF"/>
    <property type="match status" value="1"/>
</dbReference>
<dbReference type="AlphaFoldDB" id="A0A5N6MG44"/>
<keyword evidence="2" id="KW-0472">Membrane</keyword>
<dbReference type="InterPro" id="IPR029787">
    <property type="entry name" value="Nucleotide_cyclase"/>
</dbReference>
<dbReference type="Gene3D" id="3.20.20.450">
    <property type="entry name" value="EAL domain"/>
    <property type="match status" value="1"/>
</dbReference>
<dbReference type="InterPro" id="IPR052155">
    <property type="entry name" value="Biofilm_reg_signaling"/>
</dbReference>
<accession>A0A5N6MG44</accession>
<dbReference type="PROSITE" id="PS50883">
    <property type="entry name" value="EAL"/>
    <property type="match status" value="1"/>
</dbReference>
<dbReference type="Pfam" id="PF00672">
    <property type="entry name" value="HAMP"/>
    <property type="match status" value="1"/>
</dbReference>
<sequence length="536" mass="57957">MAFEVCCVIPTPENAGVSPEDPRLSRIIEGIVSIAAGDLTTRIPVSPARDQIDAVSTGINLLAGELNDMYQDMEQRVQNRTRELQAAHAQMQQMALSDPLTGLANRTALMQEVEVVLAGWDGSDTAPAVLMIDLDGFKEINDSFGHRAGDLVLQEVAARLLASAPEESVVARLGGDEFAVLLPAAGRLSALVTAETIQSALCARTVVQELDVWPRASTGIHLAAPGQSAEELLLCADTAMYEAKEAGPGLVRSFEPVMLYARQLRREMASDLRNAVERNEFRLAYQPVVDLVTGQMHGVEVLLRWEHPTQGLTMPDSFIPLAEASGAIVGIGRWVLRTALEQLSAWRADGQDKEGFHIRVNVSASELQSMDLVDYVRGVLRDTGTEPQDLVLEITESALVGSGDVETYSMQALKALGIRLEIDDFGTGYSSISYLRRLPVHAVKVDRELIAEISRDKGQLHFVDAVHRLIQAAGLEAVFEGVETAQQAAMLQEMGCCHGQGYYFSRPLTAGQTGALLASGDRLPLAPEPLVAELTA</sequence>
<feature type="domain" description="GGDEF" evidence="6">
    <location>
        <begin position="125"/>
        <end position="256"/>
    </location>
</feature>
<feature type="domain" description="HAMP" evidence="5">
    <location>
        <begin position="23"/>
        <end position="71"/>
    </location>
</feature>
<evidence type="ECO:0000313" key="7">
    <source>
        <dbReference type="EMBL" id="KAD3515284.1"/>
    </source>
</evidence>
<evidence type="ECO:0000256" key="3">
    <source>
        <dbReference type="SAM" id="Coils"/>
    </source>
</evidence>
<comment type="caution">
    <text evidence="7">The sequence shown here is derived from an EMBL/GenBank/DDBJ whole genome shotgun (WGS) entry which is preliminary data.</text>
</comment>
<dbReference type="SMART" id="SM00267">
    <property type="entry name" value="GGDEF"/>
    <property type="match status" value="1"/>
</dbReference>
<dbReference type="PROSITE" id="PS50887">
    <property type="entry name" value="GGDEF"/>
    <property type="match status" value="1"/>
</dbReference>
<organism evidence="7 8">
    <name type="scientific">Arthrobacter yangruifuii</name>
    <dbReference type="NCBI Taxonomy" id="2606616"/>
    <lineage>
        <taxon>Bacteria</taxon>
        <taxon>Bacillati</taxon>
        <taxon>Actinomycetota</taxon>
        <taxon>Actinomycetes</taxon>
        <taxon>Micrococcales</taxon>
        <taxon>Micrococcaceae</taxon>
        <taxon>Arthrobacter</taxon>
    </lineage>
</organism>
<dbReference type="InterPro" id="IPR003660">
    <property type="entry name" value="HAMP_dom"/>
</dbReference>
<dbReference type="CDD" id="cd01948">
    <property type="entry name" value="EAL"/>
    <property type="match status" value="1"/>
</dbReference>
<keyword evidence="2" id="KW-1133">Transmembrane helix</keyword>
<keyword evidence="3" id="KW-0175">Coiled coil</keyword>
<dbReference type="CDD" id="cd01949">
    <property type="entry name" value="GGDEF"/>
    <property type="match status" value="1"/>
</dbReference>
<dbReference type="SUPFAM" id="SSF55073">
    <property type="entry name" value="Nucleotide cyclase"/>
    <property type="match status" value="1"/>
</dbReference>
<dbReference type="Pfam" id="PF00563">
    <property type="entry name" value="EAL"/>
    <property type="match status" value="1"/>
</dbReference>
<gene>
    <name evidence="7" type="ORF">GD627_13485</name>
</gene>
<proteinExistence type="predicted"/>
<dbReference type="InterPro" id="IPR043128">
    <property type="entry name" value="Rev_trsase/Diguanyl_cyclase"/>
</dbReference>
<dbReference type="GO" id="GO:0016020">
    <property type="term" value="C:membrane"/>
    <property type="evidence" value="ECO:0007669"/>
    <property type="project" value="InterPro"/>
</dbReference>
<dbReference type="CDD" id="cd06225">
    <property type="entry name" value="HAMP"/>
    <property type="match status" value="1"/>
</dbReference>
<reference evidence="7 8" key="1">
    <citation type="submission" date="2019-08" db="EMBL/GenBank/DDBJ databases">
        <title>Arthrobacter sp. nov., isolated from plateau pika and Tibetan wild ass.</title>
        <authorList>
            <person name="Ge Y."/>
        </authorList>
    </citation>
    <scope>NUCLEOTIDE SEQUENCE [LARGE SCALE GENOMIC DNA]</scope>
    <source>
        <strain evidence="7 8">785</strain>
    </source>
</reference>
<dbReference type="PROSITE" id="PS50885">
    <property type="entry name" value="HAMP"/>
    <property type="match status" value="1"/>
</dbReference>